<organism evidence="8 9">
    <name type="scientific">Pseudocercospora fuligena</name>
    <dbReference type="NCBI Taxonomy" id="685502"/>
    <lineage>
        <taxon>Eukaryota</taxon>
        <taxon>Fungi</taxon>
        <taxon>Dikarya</taxon>
        <taxon>Ascomycota</taxon>
        <taxon>Pezizomycotina</taxon>
        <taxon>Dothideomycetes</taxon>
        <taxon>Dothideomycetidae</taxon>
        <taxon>Mycosphaerellales</taxon>
        <taxon>Mycosphaerellaceae</taxon>
        <taxon>Pseudocercospora</taxon>
    </lineage>
</organism>
<dbReference type="InterPro" id="IPR001128">
    <property type="entry name" value="Cyt_P450"/>
</dbReference>
<dbReference type="GO" id="GO:0004497">
    <property type="term" value="F:monooxygenase activity"/>
    <property type="evidence" value="ECO:0007669"/>
    <property type="project" value="UniProtKB-KW"/>
</dbReference>
<dbReference type="Proteomes" id="UP000660729">
    <property type="component" value="Unassembled WGS sequence"/>
</dbReference>
<evidence type="ECO:0000256" key="6">
    <source>
        <dbReference type="PIRSR" id="PIRSR602401-1"/>
    </source>
</evidence>
<dbReference type="InterPro" id="IPR017972">
    <property type="entry name" value="Cyt_P450_CS"/>
</dbReference>
<reference evidence="8" key="1">
    <citation type="submission" date="2020-04" db="EMBL/GenBank/DDBJ databases">
        <title>Draft genome resource of the tomato pathogen Pseudocercospora fuligena.</title>
        <authorList>
            <person name="Zaccaron A."/>
        </authorList>
    </citation>
    <scope>NUCLEOTIDE SEQUENCE</scope>
    <source>
        <strain evidence="8">PF001</strain>
    </source>
</reference>
<dbReference type="Gene3D" id="1.10.630.10">
    <property type="entry name" value="Cytochrome P450"/>
    <property type="match status" value="1"/>
</dbReference>
<dbReference type="PANTHER" id="PTHR24305:SF210">
    <property type="entry name" value="CYTOCHROME P450 MONOOXYGENASE ASQL-RELATED"/>
    <property type="match status" value="1"/>
</dbReference>
<accession>A0A8H6RRG8</accession>
<comment type="similarity">
    <text evidence="2 7">Belongs to the cytochrome P450 family.</text>
</comment>
<sequence length="513" mass="57002">MVSYSSLSSIAIAASSLILCAALARILQRRCFHSLSGVPGPWLNGVTSIPAAIALARGVQNSYYYKLHMIYGPVVRVGPDEVSFASADAYEPIYGLRRGSAMNKSPNFLGVASPLEGHVGLGLADPQTHARQRRQLAPTVSKTALSTQESILRTHVDKTIAKLHEFAAAERTCTISDWWTYYTFDVIADICFGQSFGCLDLGSSTEWSLALVNVVISATWAQAIRNVVGVGNWAEKAVTWLLVPKKAMHWRSLHLIKTRELVLRRMQQQDLAHPDVIYHVMQQSPAIPTPEIILNMVLFLSAGSETTSVLLTAWTYLICTHHAVYERVRAEVRETFLHRTDITVEAVIKKLPYLRATVQETLRLFPPASVSLQRVVPPGGAEICGICIAPHVTVSVSPWSTSRSASYFQQPNAFHPERWLEGDARPAAFKNDRLDASRPFSVGPRTCLGMHLAEYETHLMLVHLLWNFDLAASEQASNELWSLNPCTTKIRVFQALKKPDYSIRLRRAGNLHV</sequence>
<keyword evidence="3 6" id="KW-0349">Heme</keyword>
<dbReference type="PRINTS" id="PR00385">
    <property type="entry name" value="P450"/>
</dbReference>
<evidence type="ECO:0000256" key="1">
    <source>
        <dbReference type="ARBA" id="ARBA00001971"/>
    </source>
</evidence>
<proteinExistence type="inferred from homology"/>
<dbReference type="PROSITE" id="PS00086">
    <property type="entry name" value="CYTOCHROME_P450"/>
    <property type="match status" value="1"/>
</dbReference>
<keyword evidence="4 6" id="KW-0479">Metal-binding</keyword>
<comment type="cofactor">
    <cofactor evidence="1 6">
        <name>heme</name>
        <dbReference type="ChEBI" id="CHEBI:30413"/>
    </cofactor>
</comment>
<evidence type="ECO:0000256" key="5">
    <source>
        <dbReference type="ARBA" id="ARBA00023004"/>
    </source>
</evidence>
<keyword evidence="5 6" id="KW-0408">Iron</keyword>
<gene>
    <name evidence="8" type="ORF">HII31_03723</name>
</gene>
<dbReference type="InterPro" id="IPR036396">
    <property type="entry name" value="Cyt_P450_sf"/>
</dbReference>
<keyword evidence="7 8" id="KW-0503">Monooxygenase</keyword>
<comment type="caution">
    <text evidence="8">The sequence shown here is derived from an EMBL/GenBank/DDBJ whole genome shotgun (WGS) entry which is preliminary data.</text>
</comment>
<name>A0A8H6RRG8_9PEZI</name>
<evidence type="ECO:0000313" key="8">
    <source>
        <dbReference type="EMBL" id="KAF7194886.1"/>
    </source>
</evidence>
<dbReference type="AlphaFoldDB" id="A0A8H6RRG8"/>
<dbReference type="InterPro" id="IPR002401">
    <property type="entry name" value="Cyt_P450_E_grp-I"/>
</dbReference>
<dbReference type="GO" id="GO:0016705">
    <property type="term" value="F:oxidoreductase activity, acting on paired donors, with incorporation or reduction of molecular oxygen"/>
    <property type="evidence" value="ECO:0007669"/>
    <property type="project" value="InterPro"/>
</dbReference>
<dbReference type="InterPro" id="IPR050121">
    <property type="entry name" value="Cytochrome_P450_monoxygenase"/>
</dbReference>
<protein>
    <submittedName>
        <fullName evidence="8">Cytochrome P450 monooxygenase</fullName>
    </submittedName>
</protein>
<evidence type="ECO:0000256" key="4">
    <source>
        <dbReference type="ARBA" id="ARBA00022723"/>
    </source>
</evidence>
<dbReference type="PRINTS" id="PR00463">
    <property type="entry name" value="EP450I"/>
</dbReference>
<dbReference type="GO" id="GO:0005506">
    <property type="term" value="F:iron ion binding"/>
    <property type="evidence" value="ECO:0007669"/>
    <property type="project" value="InterPro"/>
</dbReference>
<dbReference type="EMBL" id="JABCIY010000047">
    <property type="protein sequence ID" value="KAF7194886.1"/>
    <property type="molecule type" value="Genomic_DNA"/>
</dbReference>
<evidence type="ECO:0000256" key="7">
    <source>
        <dbReference type="RuleBase" id="RU000461"/>
    </source>
</evidence>
<dbReference type="PANTHER" id="PTHR24305">
    <property type="entry name" value="CYTOCHROME P450"/>
    <property type="match status" value="1"/>
</dbReference>
<feature type="binding site" description="axial binding residue" evidence="6">
    <location>
        <position position="447"/>
    </location>
    <ligand>
        <name>heme</name>
        <dbReference type="ChEBI" id="CHEBI:30413"/>
    </ligand>
    <ligandPart>
        <name>Fe</name>
        <dbReference type="ChEBI" id="CHEBI:18248"/>
    </ligandPart>
</feature>
<dbReference type="SUPFAM" id="SSF48264">
    <property type="entry name" value="Cytochrome P450"/>
    <property type="match status" value="1"/>
</dbReference>
<dbReference type="CDD" id="cd11058">
    <property type="entry name" value="CYP60B-like"/>
    <property type="match status" value="1"/>
</dbReference>
<dbReference type="OrthoDB" id="1470350at2759"/>
<evidence type="ECO:0000256" key="3">
    <source>
        <dbReference type="ARBA" id="ARBA00022617"/>
    </source>
</evidence>
<dbReference type="GO" id="GO:0020037">
    <property type="term" value="F:heme binding"/>
    <property type="evidence" value="ECO:0007669"/>
    <property type="project" value="InterPro"/>
</dbReference>
<evidence type="ECO:0000313" key="9">
    <source>
        <dbReference type="Proteomes" id="UP000660729"/>
    </source>
</evidence>
<dbReference type="Pfam" id="PF00067">
    <property type="entry name" value="p450"/>
    <property type="match status" value="1"/>
</dbReference>
<evidence type="ECO:0000256" key="2">
    <source>
        <dbReference type="ARBA" id="ARBA00010617"/>
    </source>
</evidence>
<keyword evidence="7" id="KW-0560">Oxidoreductase</keyword>
<keyword evidence="9" id="KW-1185">Reference proteome</keyword>